<gene>
    <name evidence="6" type="ORF">DZC73_08955</name>
</gene>
<dbReference type="InterPro" id="IPR006311">
    <property type="entry name" value="TAT_signal"/>
</dbReference>
<dbReference type="Proteomes" id="UP000267464">
    <property type="component" value="Unassembled WGS sequence"/>
</dbReference>
<evidence type="ECO:0000256" key="4">
    <source>
        <dbReference type="SAM" id="SignalP"/>
    </source>
</evidence>
<evidence type="ECO:0000259" key="5">
    <source>
        <dbReference type="Pfam" id="PF09084"/>
    </source>
</evidence>
<reference evidence="6 7" key="1">
    <citation type="submission" date="2018-08" db="EMBL/GenBank/DDBJ databases">
        <authorList>
            <person name="Khan S.A."/>
            <person name="Jeon C.O."/>
            <person name="Chun B.H."/>
            <person name="Jeong S.E."/>
        </authorList>
    </citation>
    <scope>NUCLEOTIDE SEQUENCE [LARGE SCALE GENOMIC DNA]</scope>
    <source>
        <strain evidence="6 7">S-16</strain>
    </source>
</reference>
<reference evidence="6 7" key="2">
    <citation type="submission" date="2018-12" db="EMBL/GenBank/DDBJ databases">
        <title>Rhizobacter gummiphilus sp. nov., a rubber-degrading bacterium isolated from the soil of a botanical garden in Japan.</title>
        <authorList>
            <person name="Shunsuke S.S."/>
        </authorList>
    </citation>
    <scope>NUCLEOTIDE SEQUENCE [LARGE SCALE GENOMIC DNA]</scope>
    <source>
        <strain evidence="6 7">S-16</strain>
    </source>
</reference>
<feature type="domain" description="SsuA/THI5-like" evidence="5">
    <location>
        <begin position="51"/>
        <end position="191"/>
    </location>
</feature>
<dbReference type="AlphaFoldDB" id="A0A3N7JVU3"/>
<organism evidence="6 7">
    <name type="scientific">Piscinibacter terrae</name>
    <dbReference type="NCBI Taxonomy" id="2496871"/>
    <lineage>
        <taxon>Bacteria</taxon>
        <taxon>Pseudomonadati</taxon>
        <taxon>Pseudomonadota</taxon>
        <taxon>Betaproteobacteria</taxon>
        <taxon>Burkholderiales</taxon>
        <taxon>Sphaerotilaceae</taxon>
        <taxon>Piscinibacter</taxon>
    </lineage>
</organism>
<sequence>MALHPSRRTVLRLLSRLTLSVCAITASAAAWAAEPLRIGYSDWPGWVAWQVAIEKGWFKEAGVEVRFDWFDYSASMDAFTAGKLDAVLMTNGDTLVTGAGGAKGVMVLVTDYSNGNDMIIAKPGIKSLADLKGKKVAVETGLVEHLLLRAGMKRLGMKPGDIEIVNAKTNELPQVFASPDIAAVGAWQPIAGQALKAVPGSKAVQTSAEEPGLIYDVLAVNPASLNARRADWQKVVKLWDRVVAYVDDPKTQPDAVRIMAARSGVSPAEYLPLLKGTRLLTLDEGRKVYEKGNDYKSLYGSTEVANTFNWYNKVYSFSQKVDSYIDPSLTTSALAAAK</sequence>
<evidence type="ECO:0000256" key="1">
    <source>
        <dbReference type="ARBA" id="ARBA00004418"/>
    </source>
</evidence>
<dbReference type="RefSeq" id="WP_124539887.1">
    <property type="nucleotide sequence ID" value="NZ_QUSW01000002.1"/>
</dbReference>
<dbReference type="OrthoDB" id="9815602at2"/>
<comment type="similarity">
    <text evidence="2">Belongs to the bacterial solute-binding protein SsuA/TauA family.</text>
</comment>
<dbReference type="PROSITE" id="PS51318">
    <property type="entry name" value="TAT"/>
    <property type="match status" value="1"/>
</dbReference>
<dbReference type="Gene3D" id="3.40.190.10">
    <property type="entry name" value="Periplasmic binding protein-like II"/>
    <property type="match status" value="2"/>
</dbReference>
<comment type="subcellular location">
    <subcellularLocation>
        <location evidence="1">Periplasm</location>
    </subcellularLocation>
</comment>
<evidence type="ECO:0000313" key="7">
    <source>
        <dbReference type="Proteomes" id="UP000267464"/>
    </source>
</evidence>
<dbReference type="GO" id="GO:0042597">
    <property type="term" value="C:periplasmic space"/>
    <property type="evidence" value="ECO:0007669"/>
    <property type="project" value="UniProtKB-SubCell"/>
</dbReference>
<evidence type="ECO:0000256" key="3">
    <source>
        <dbReference type="ARBA" id="ARBA00022729"/>
    </source>
</evidence>
<dbReference type="Pfam" id="PF09084">
    <property type="entry name" value="NMT1"/>
    <property type="match status" value="1"/>
</dbReference>
<proteinExistence type="inferred from homology"/>
<dbReference type="EMBL" id="QUSW01000002">
    <property type="protein sequence ID" value="RQP24979.1"/>
    <property type="molecule type" value="Genomic_DNA"/>
</dbReference>
<keyword evidence="3 4" id="KW-0732">Signal</keyword>
<accession>A0A3N7JVU3</accession>
<protein>
    <submittedName>
        <fullName evidence="6">ABC transporter substrate-binding protein</fullName>
    </submittedName>
</protein>
<dbReference type="PANTHER" id="PTHR30024">
    <property type="entry name" value="ALIPHATIC SULFONATES-BINDING PROTEIN-RELATED"/>
    <property type="match status" value="1"/>
</dbReference>
<keyword evidence="7" id="KW-1185">Reference proteome</keyword>
<dbReference type="InterPro" id="IPR015168">
    <property type="entry name" value="SsuA/THI5"/>
</dbReference>
<evidence type="ECO:0000313" key="6">
    <source>
        <dbReference type="EMBL" id="RQP24979.1"/>
    </source>
</evidence>
<dbReference type="CDD" id="cd13563">
    <property type="entry name" value="PBP2_SsuA_like_6"/>
    <property type="match status" value="1"/>
</dbReference>
<comment type="caution">
    <text evidence="6">The sequence shown here is derived from an EMBL/GenBank/DDBJ whole genome shotgun (WGS) entry which is preliminary data.</text>
</comment>
<dbReference type="SUPFAM" id="SSF53850">
    <property type="entry name" value="Periplasmic binding protein-like II"/>
    <property type="match status" value="1"/>
</dbReference>
<name>A0A3N7JVU3_9BURK</name>
<feature type="signal peptide" evidence="4">
    <location>
        <begin position="1"/>
        <end position="32"/>
    </location>
</feature>
<evidence type="ECO:0000256" key="2">
    <source>
        <dbReference type="ARBA" id="ARBA00010742"/>
    </source>
</evidence>
<dbReference type="PANTHER" id="PTHR30024:SF47">
    <property type="entry name" value="TAURINE-BINDING PERIPLASMIC PROTEIN"/>
    <property type="match status" value="1"/>
</dbReference>
<feature type="chain" id="PRO_5018083985" evidence="4">
    <location>
        <begin position="33"/>
        <end position="338"/>
    </location>
</feature>